<dbReference type="EMBL" id="CP008953">
    <property type="protein sequence ID" value="AIG80608.1"/>
    <property type="molecule type" value="Genomic_DNA"/>
</dbReference>
<dbReference type="Pfam" id="PF01433">
    <property type="entry name" value="Peptidase_M1"/>
    <property type="match status" value="1"/>
</dbReference>
<feature type="region of interest" description="Disordered" evidence="13">
    <location>
        <begin position="27"/>
        <end position="56"/>
    </location>
</feature>
<protein>
    <recommendedName>
        <fullName evidence="5">Aminopeptidase N</fullName>
        <ecNumber evidence="4">3.4.11.2</ecNumber>
    </recommendedName>
    <alternativeName>
        <fullName evidence="11">Alanine aminopeptidase</fullName>
    </alternativeName>
    <alternativeName>
        <fullName evidence="12">Lysyl aminopeptidase</fullName>
    </alternativeName>
</protein>
<evidence type="ECO:0000256" key="13">
    <source>
        <dbReference type="SAM" id="MobiDB-lite"/>
    </source>
</evidence>
<evidence type="ECO:0000256" key="4">
    <source>
        <dbReference type="ARBA" id="ARBA00012564"/>
    </source>
</evidence>
<dbReference type="GO" id="GO:0016285">
    <property type="term" value="F:alanyl aminopeptidase activity"/>
    <property type="evidence" value="ECO:0007669"/>
    <property type="project" value="UniProtKB-EC"/>
</dbReference>
<feature type="domain" description="Aminopeptidase N-like N-terminal" evidence="16">
    <location>
        <begin position="63"/>
        <end position="235"/>
    </location>
</feature>
<dbReference type="RefSeq" id="WP_038520815.1">
    <property type="nucleotide sequence ID" value="NZ_CP008953.1"/>
</dbReference>
<evidence type="ECO:0000256" key="9">
    <source>
        <dbReference type="ARBA" id="ARBA00022833"/>
    </source>
</evidence>
<evidence type="ECO:0000256" key="11">
    <source>
        <dbReference type="ARBA" id="ARBA00029811"/>
    </source>
</evidence>
<dbReference type="SUPFAM" id="SSF63737">
    <property type="entry name" value="Leukotriene A4 hydrolase N-terminal domain"/>
    <property type="match status" value="1"/>
</dbReference>
<keyword evidence="8" id="KW-0378">Hydrolase</keyword>
<keyword evidence="9" id="KW-0862">Zinc</keyword>
<accession>A0A075V5L8</accession>
<sequence>MRSRVPAAGLVLGVVCALIIGCTADPPPATPPPPPPMNPAPGASGAGDPYYPMDGNGGYDATEYQVGITYDPAKGRLDGDTTVIAKATQDLNRYNLDLRGLTVQSVEVDGKPAKFAREGEFELVVTPAEPIRNGTSFRTKVLYGGDPSATPKAGGSENGWQKSKDGGAFIVGEPHSASFWYPVNETPRDKAMFTLNARVPDGWTVISNGREIQKTAANGWTTTSWQERTPVAAYLTTVAIDKFTVDRMALPDGTPVVNAYAPGAEDRRDTGRRLPEIIGFLSSKFGPYPVDAAGGIYLDEDIHFSLETQTRPTYAKWADLITVVHETAHQWFGDSVTLNSWSDICLNECLASYAQWLWQESRDNENLDDRYRAALEIMRGSTDFWKPKLVGMGAGQEFHGVYDKGILAVHALRRKIGEGAFARLLKEWPAAHRNANANWADFEAFTIKLSEQDLRPFFDAWFHGTTIPPDAELLPGTLRG</sequence>
<evidence type="ECO:0000259" key="15">
    <source>
        <dbReference type="Pfam" id="PF01433"/>
    </source>
</evidence>
<evidence type="ECO:0000256" key="12">
    <source>
        <dbReference type="ARBA" id="ARBA00031533"/>
    </source>
</evidence>
<evidence type="ECO:0000256" key="5">
    <source>
        <dbReference type="ARBA" id="ARBA00015611"/>
    </source>
</evidence>
<dbReference type="GO" id="GO:0008237">
    <property type="term" value="F:metallopeptidase activity"/>
    <property type="evidence" value="ECO:0007669"/>
    <property type="project" value="UniProtKB-KW"/>
</dbReference>
<dbReference type="AlphaFoldDB" id="A0A075V5L8"/>
<dbReference type="InterPro" id="IPR001930">
    <property type="entry name" value="Peptidase_M1"/>
</dbReference>
<dbReference type="KEGG" id="aja:AJAP_39130"/>
<dbReference type="InterPro" id="IPR027268">
    <property type="entry name" value="Peptidase_M4/M1_CTD_sf"/>
</dbReference>
<comment type="similarity">
    <text evidence="3">Belongs to the peptidase M1 family.</text>
</comment>
<dbReference type="GO" id="GO:0008270">
    <property type="term" value="F:zinc ion binding"/>
    <property type="evidence" value="ECO:0007669"/>
    <property type="project" value="InterPro"/>
</dbReference>
<dbReference type="GO" id="GO:0006508">
    <property type="term" value="P:proteolysis"/>
    <property type="evidence" value="ECO:0007669"/>
    <property type="project" value="UniProtKB-KW"/>
</dbReference>
<feature type="domain" description="Peptidase M1 membrane alanine aminopeptidase" evidence="15">
    <location>
        <begin position="321"/>
        <end position="461"/>
    </location>
</feature>
<evidence type="ECO:0000256" key="8">
    <source>
        <dbReference type="ARBA" id="ARBA00022801"/>
    </source>
</evidence>
<dbReference type="PRINTS" id="PR00756">
    <property type="entry name" value="ALADIPTASE"/>
</dbReference>
<evidence type="ECO:0000256" key="10">
    <source>
        <dbReference type="ARBA" id="ARBA00023049"/>
    </source>
</evidence>
<feature type="chain" id="PRO_5038377112" description="Aminopeptidase N" evidence="14">
    <location>
        <begin position="25"/>
        <end position="480"/>
    </location>
</feature>
<dbReference type="Gene3D" id="1.10.390.10">
    <property type="entry name" value="Neutral Protease Domain 2"/>
    <property type="match status" value="1"/>
</dbReference>
<keyword evidence="10" id="KW-0482">Metalloprotease</keyword>
<comment type="catalytic activity">
    <reaction evidence="1">
        <text>Release of an N-terminal amino acid, Xaa-|-Yaa- from a peptide, amide or arylamide. Xaa is preferably Ala, but may be most amino acids including Pro (slow action). When a terminal hydrophobic residue is followed by a prolyl residue, the two may be released as an intact Xaa-Pro dipeptide.</text>
        <dbReference type="EC" id="3.4.11.2"/>
    </reaction>
</comment>
<feature type="signal peptide" evidence="14">
    <location>
        <begin position="1"/>
        <end position="24"/>
    </location>
</feature>
<dbReference type="PANTHER" id="PTHR11533">
    <property type="entry name" value="PROTEASE M1 ZINC METALLOPROTEASE"/>
    <property type="match status" value="1"/>
</dbReference>
<evidence type="ECO:0000256" key="1">
    <source>
        <dbReference type="ARBA" id="ARBA00000098"/>
    </source>
</evidence>
<dbReference type="Proteomes" id="UP000028492">
    <property type="component" value="Chromosome"/>
</dbReference>
<proteinExistence type="inferred from homology"/>
<organism evidence="17 18">
    <name type="scientific">Amycolatopsis japonica</name>
    <dbReference type="NCBI Taxonomy" id="208439"/>
    <lineage>
        <taxon>Bacteria</taxon>
        <taxon>Bacillati</taxon>
        <taxon>Actinomycetota</taxon>
        <taxon>Actinomycetes</taxon>
        <taxon>Pseudonocardiales</taxon>
        <taxon>Pseudonocardiaceae</taxon>
        <taxon>Amycolatopsis</taxon>
        <taxon>Amycolatopsis japonica group</taxon>
    </lineage>
</organism>
<feature type="compositionally biased region" description="Pro residues" evidence="13">
    <location>
        <begin position="27"/>
        <end position="39"/>
    </location>
</feature>
<dbReference type="SUPFAM" id="SSF55486">
    <property type="entry name" value="Metalloproteases ('zincins'), catalytic domain"/>
    <property type="match status" value="1"/>
</dbReference>
<dbReference type="InterPro" id="IPR014782">
    <property type="entry name" value="Peptidase_M1_dom"/>
</dbReference>
<dbReference type="CDD" id="cd09603">
    <property type="entry name" value="M1_APN_like"/>
    <property type="match status" value="1"/>
</dbReference>
<gene>
    <name evidence="17" type="ORF">AJAP_39130</name>
</gene>
<keyword evidence="18" id="KW-1185">Reference proteome</keyword>
<dbReference type="InterPro" id="IPR050344">
    <property type="entry name" value="Peptidase_M1_aminopeptidases"/>
</dbReference>
<evidence type="ECO:0000256" key="6">
    <source>
        <dbReference type="ARBA" id="ARBA00022670"/>
    </source>
</evidence>
<evidence type="ECO:0000313" key="17">
    <source>
        <dbReference type="EMBL" id="AIG80608.1"/>
    </source>
</evidence>
<evidence type="ECO:0000256" key="14">
    <source>
        <dbReference type="SAM" id="SignalP"/>
    </source>
</evidence>
<evidence type="ECO:0000259" key="16">
    <source>
        <dbReference type="Pfam" id="PF17900"/>
    </source>
</evidence>
<keyword evidence="6" id="KW-0645">Protease</keyword>
<dbReference type="Gene3D" id="2.60.40.1730">
    <property type="entry name" value="tricorn interacting facor f3 domain"/>
    <property type="match status" value="1"/>
</dbReference>
<dbReference type="HOGENOM" id="CLU_014298_2_0_11"/>
<dbReference type="eggNOG" id="COG0308">
    <property type="taxonomic scope" value="Bacteria"/>
</dbReference>
<dbReference type="InterPro" id="IPR042097">
    <property type="entry name" value="Aminopeptidase_N-like_N_sf"/>
</dbReference>
<dbReference type="EC" id="3.4.11.2" evidence="4"/>
<dbReference type="PANTHER" id="PTHR11533:SF297">
    <property type="entry name" value="AMINOPEPTIDASE N"/>
    <property type="match status" value="1"/>
</dbReference>
<evidence type="ECO:0000313" key="18">
    <source>
        <dbReference type="Proteomes" id="UP000028492"/>
    </source>
</evidence>
<comment type="cofactor">
    <cofactor evidence="2">
        <name>Zn(2+)</name>
        <dbReference type="ChEBI" id="CHEBI:29105"/>
    </cofactor>
</comment>
<keyword evidence="7" id="KW-0479">Metal-binding</keyword>
<reference evidence="17 18" key="1">
    <citation type="journal article" date="2014" name="J. Biotechnol.">
        <title>Complete genome sequence of the actinobacterium Amycolatopsis japonica MG417-CF17(T) (=DSM 44213T) producing (S,S)-N,N'-ethylenediaminedisuccinic acid.</title>
        <authorList>
            <person name="Stegmann E."/>
            <person name="Albersmeier A."/>
            <person name="Spohn M."/>
            <person name="Gert H."/>
            <person name="Weber T."/>
            <person name="Wohlleben W."/>
            <person name="Kalinowski J."/>
            <person name="Ruckert C."/>
        </authorList>
    </citation>
    <scope>NUCLEOTIDE SEQUENCE [LARGE SCALE GENOMIC DNA]</scope>
    <source>
        <strain evidence="18">MG417-CF17 (DSM 44213)</strain>
    </source>
</reference>
<dbReference type="PROSITE" id="PS51257">
    <property type="entry name" value="PROKAR_LIPOPROTEIN"/>
    <property type="match status" value="1"/>
</dbReference>
<evidence type="ECO:0000256" key="2">
    <source>
        <dbReference type="ARBA" id="ARBA00001947"/>
    </source>
</evidence>
<name>A0A075V5L8_9PSEU</name>
<evidence type="ECO:0000256" key="3">
    <source>
        <dbReference type="ARBA" id="ARBA00010136"/>
    </source>
</evidence>
<evidence type="ECO:0000256" key="7">
    <source>
        <dbReference type="ARBA" id="ARBA00022723"/>
    </source>
</evidence>
<keyword evidence="14" id="KW-0732">Signal</keyword>
<dbReference type="STRING" id="208439.AJAP_39130"/>
<dbReference type="Pfam" id="PF17900">
    <property type="entry name" value="Peptidase_M1_N"/>
    <property type="match status" value="1"/>
</dbReference>
<dbReference type="InterPro" id="IPR045357">
    <property type="entry name" value="Aminopeptidase_N-like_N"/>
</dbReference>